<protein>
    <submittedName>
        <fullName evidence="2">Bacterial alpha-L-rhamnosidase</fullName>
    </submittedName>
</protein>
<gene>
    <name evidence="2" type="ORF">GC096_02285</name>
</gene>
<sequence length="414" mass="48061">MTPKTRRVIWMWNIDEVKWEQIVARLREDLTNALTLGLHNVDGRRCLTGYSYSELFDWDLYFENIVLSYFGIYEFGKSGVAFFLDRQQENGFISRTAGVVWPKSGQHFKPFLAQTALLYVKQSDDADWLKAGYFEKLEMYLAYWLSNEYDANRNGLPVWNSADHSGMDNQDERAGAIDAYVCEGVDLAVFLVREYDAMSQLASKLGYIVEQKAYQAKAEALKTRIQTDFWHEEDGFFYDINVRTGQHIRCKTVAGFTPLWIGAASADQATRLVTEHLTNKERFWLAYPVASMAKDEPGYRQDKYDDETCCNWKGTVWVPSNYYIFHGLLNYGFDGIARELAEKTMELLLKNERTREYFNAETGEGMGLDPFWGWSVLGYVMLMEYEKAYDPSDPATEIIVPYFKDILEPRRQRS</sequence>
<reference evidence="2 3" key="1">
    <citation type="submission" date="2019-10" db="EMBL/GenBank/DDBJ databases">
        <title>Description of Paenibacillus humi sp. nov.</title>
        <authorList>
            <person name="Carlier A."/>
            <person name="Qi S."/>
        </authorList>
    </citation>
    <scope>NUCLEOTIDE SEQUENCE [LARGE SCALE GENOMIC DNA]</scope>
    <source>
        <strain evidence="2 3">LMG 31461</strain>
    </source>
</reference>
<feature type="domain" description="Mannosylglycerate hydrolase MGH1-like glycoside hydrolase" evidence="1">
    <location>
        <begin position="55"/>
        <end position="375"/>
    </location>
</feature>
<dbReference type="Gene3D" id="1.50.10.10">
    <property type="match status" value="1"/>
</dbReference>
<dbReference type="EMBL" id="WHNY01000005">
    <property type="protein sequence ID" value="NOU62874.1"/>
    <property type="molecule type" value="Genomic_DNA"/>
</dbReference>
<dbReference type="Proteomes" id="UP000653578">
    <property type="component" value="Unassembled WGS sequence"/>
</dbReference>
<evidence type="ECO:0000259" key="1">
    <source>
        <dbReference type="Pfam" id="PF22422"/>
    </source>
</evidence>
<name>A0ABX1X3J3_9BACL</name>
<evidence type="ECO:0000313" key="3">
    <source>
        <dbReference type="Proteomes" id="UP000653578"/>
    </source>
</evidence>
<accession>A0ABX1X3J3</accession>
<dbReference type="Pfam" id="PF22422">
    <property type="entry name" value="MGH1-like_GH"/>
    <property type="match status" value="1"/>
</dbReference>
<dbReference type="InterPro" id="IPR054491">
    <property type="entry name" value="MGH1-like_GH"/>
</dbReference>
<dbReference type="InterPro" id="IPR001661">
    <property type="entry name" value="Glyco_hydro_37"/>
</dbReference>
<dbReference type="PANTHER" id="PTHR23403:SF1">
    <property type="entry name" value="TREHALASE"/>
    <property type="match status" value="1"/>
</dbReference>
<organism evidence="2 3">
    <name type="scientific">Paenibacillus plantarum</name>
    <dbReference type="NCBI Taxonomy" id="2654975"/>
    <lineage>
        <taxon>Bacteria</taxon>
        <taxon>Bacillati</taxon>
        <taxon>Bacillota</taxon>
        <taxon>Bacilli</taxon>
        <taxon>Bacillales</taxon>
        <taxon>Paenibacillaceae</taxon>
        <taxon>Paenibacillus</taxon>
    </lineage>
</organism>
<evidence type="ECO:0000313" key="2">
    <source>
        <dbReference type="EMBL" id="NOU62874.1"/>
    </source>
</evidence>
<dbReference type="SUPFAM" id="SSF48208">
    <property type="entry name" value="Six-hairpin glycosidases"/>
    <property type="match status" value="1"/>
</dbReference>
<dbReference type="InterPro" id="IPR012341">
    <property type="entry name" value="6hp_glycosidase-like_sf"/>
</dbReference>
<comment type="caution">
    <text evidence="2">The sequence shown here is derived from an EMBL/GenBank/DDBJ whole genome shotgun (WGS) entry which is preliminary data.</text>
</comment>
<dbReference type="PANTHER" id="PTHR23403">
    <property type="entry name" value="TREHALASE"/>
    <property type="match status" value="1"/>
</dbReference>
<dbReference type="InterPro" id="IPR008928">
    <property type="entry name" value="6-hairpin_glycosidase_sf"/>
</dbReference>
<proteinExistence type="predicted"/>
<keyword evidence="3" id="KW-1185">Reference proteome</keyword>